<dbReference type="eggNOG" id="ENOG502QSH7">
    <property type="taxonomic scope" value="Eukaryota"/>
</dbReference>
<reference evidence="6 7" key="1">
    <citation type="submission" date="2025-04" db="UniProtKB">
        <authorList>
            <consortium name="RefSeq"/>
        </authorList>
    </citation>
    <scope>IDENTIFICATION</scope>
</reference>
<dbReference type="GeneID" id="104610047"/>
<dbReference type="PANTHER" id="PTHR46196:SF1">
    <property type="entry name" value="TRANSCRIPTION FACTOR EMB1444-RELATED"/>
    <property type="match status" value="1"/>
</dbReference>
<dbReference type="InterPro" id="IPR025610">
    <property type="entry name" value="MYC/MYB_N"/>
</dbReference>
<gene>
    <name evidence="6 7" type="primary">LOC104610047</name>
</gene>
<dbReference type="OrthoDB" id="778365at2759"/>
<evidence type="ECO:0000256" key="2">
    <source>
        <dbReference type="ARBA" id="ARBA00023163"/>
    </source>
</evidence>
<accession>A0A1U8QBG2</accession>
<dbReference type="RefSeq" id="XP_010274805.1">
    <property type="nucleotide sequence ID" value="XM_010276503.2"/>
</dbReference>
<evidence type="ECO:0000313" key="7">
    <source>
        <dbReference type="RefSeq" id="XP_019055420.1"/>
    </source>
</evidence>
<evidence type="ECO:0000259" key="4">
    <source>
        <dbReference type="PROSITE" id="PS50888"/>
    </source>
</evidence>
<name>A0A1U8QBG2_NELNU</name>
<evidence type="ECO:0000256" key="3">
    <source>
        <dbReference type="SAM" id="MobiDB-lite"/>
    </source>
</evidence>
<dbReference type="InterPro" id="IPR043561">
    <property type="entry name" value="LHW-like"/>
</dbReference>
<dbReference type="GO" id="GO:0046983">
    <property type="term" value="F:protein dimerization activity"/>
    <property type="evidence" value="ECO:0007669"/>
    <property type="project" value="InterPro"/>
</dbReference>
<feature type="domain" description="BHLH" evidence="4">
    <location>
        <begin position="552"/>
        <end position="601"/>
    </location>
</feature>
<keyword evidence="2" id="KW-0804">Transcription</keyword>
<dbReference type="Proteomes" id="UP000189703">
    <property type="component" value="Unplaced"/>
</dbReference>
<dbReference type="PANTHER" id="PTHR46196">
    <property type="entry name" value="TRANSCRIPTION FACTOR BHLH155-LIKE ISOFORM X1-RELATED"/>
    <property type="match status" value="1"/>
</dbReference>
<sequence>MGTLLQQTLRSLCFNTEWKYAVYWKLKRRARMMLIWEDAYYDKPEQSNPSEYMCFRDAHVKINDGLQDPLGLALAKMSYLVYSLGEGIIGQVALTGRHQWIFSDTHTSSSWSSSEYCDGWKTQFAAGIKTIAVVAVVPHGVVQLGSLNTVIEDLKLVTHVKDVFYSLQNSCMEFLANPMQNTKMATLCPSEISAKCLDRVDKAVKKRSHDFHSHLLPSIGKHLNDVVALPGPHGKEAVEMLDEHIGVKSPTFIGDESTQFLYPRSRICSLDNQKEVDMKMFKNKKYREEINRWKDCVGSIQNDASVSQDLLNTTINITKPLPKPEGGRPFLPPDLLEPAVDMVKCFGVHLQNKELHIPEPLEVQRGKGSEDNMKFRTEINCTNTVDNSLKFSTVCELHEALGPAFRREQQCFPWNEAEGAGSGIPIELQEGMDYNQFMLESGSEHLLDAVVANACQGTNNVKSDTFCKSVESLITTKKIKELPSHIKHPCTAGGLPESSVEEDSHCSLASTWGSTESRVVRSQKELSLTTLSAHSEQLERQVEPPKINRKRTRPGETCRPRPRDRQLIQDRVKELRELVPNGSKCSIDALLELTIKHLLFLQSVTKHADKLRRCAESKTMDLLGSCSHDHGSSWALEVGSQTNSCPVIVENLNMNGQMLIEILCEDCNHFLEIAEAIRRLGLTILKGLTEAHGKKTWACFIVEEQNNKGMHRMDILWSLMQFLQPKATV</sequence>
<keyword evidence="1" id="KW-0805">Transcription regulation</keyword>
<proteinExistence type="predicted"/>
<organism evidence="5 7">
    <name type="scientific">Nelumbo nucifera</name>
    <name type="common">Sacred lotus</name>
    <dbReference type="NCBI Taxonomy" id="4432"/>
    <lineage>
        <taxon>Eukaryota</taxon>
        <taxon>Viridiplantae</taxon>
        <taxon>Streptophyta</taxon>
        <taxon>Embryophyta</taxon>
        <taxon>Tracheophyta</taxon>
        <taxon>Spermatophyta</taxon>
        <taxon>Magnoliopsida</taxon>
        <taxon>Proteales</taxon>
        <taxon>Nelumbonaceae</taxon>
        <taxon>Nelumbo</taxon>
    </lineage>
</organism>
<dbReference type="AlphaFoldDB" id="A0A1U8QBG2"/>
<evidence type="ECO:0000313" key="6">
    <source>
        <dbReference type="RefSeq" id="XP_010274805.1"/>
    </source>
</evidence>
<dbReference type="Pfam" id="PF23176">
    <property type="entry name" value="bHLH_LHW"/>
    <property type="match status" value="1"/>
</dbReference>
<dbReference type="OMA" id="EMMCEEC"/>
<protein>
    <submittedName>
        <fullName evidence="6 7">Transcription factor EMB1444-like isoform X1</fullName>
    </submittedName>
</protein>
<dbReference type="PROSITE" id="PS50888">
    <property type="entry name" value="BHLH"/>
    <property type="match status" value="1"/>
</dbReference>
<dbReference type="RefSeq" id="XP_019055420.1">
    <property type="nucleotide sequence ID" value="XM_019199875.1"/>
</dbReference>
<evidence type="ECO:0000256" key="1">
    <source>
        <dbReference type="ARBA" id="ARBA00023015"/>
    </source>
</evidence>
<feature type="region of interest" description="Disordered" evidence="3">
    <location>
        <begin position="534"/>
        <end position="564"/>
    </location>
</feature>
<keyword evidence="5" id="KW-1185">Reference proteome</keyword>
<dbReference type="KEGG" id="nnu:104610047"/>
<dbReference type="Pfam" id="PF14215">
    <property type="entry name" value="bHLH-MYC_N"/>
    <property type="match status" value="1"/>
</dbReference>
<evidence type="ECO:0000313" key="5">
    <source>
        <dbReference type="Proteomes" id="UP000189703"/>
    </source>
</evidence>
<feature type="compositionally biased region" description="Basic and acidic residues" evidence="3">
    <location>
        <begin position="553"/>
        <end position="564"/>
    </location>
</feature>
<dbReference type="GO" id="GO:0003700">
    <property type="term" value="F:DNA-binding transcription factor activity"/>
    <property type="evidence" value="ECO:0007669"/>
    <property type="project" value="InterPro"/>
</dbReference>
<dbReference type="InterPro" id="IPR011598">
    <property type="entry name" value="bHLH_dom"/>
</dbReference>